<dbReference type="EMBL" id="CBXF010000114">
    <property type="protein sequence ID" value="CDL84819.1"/>
    <property type="molecule type" value="Genomic_DNA"/>
</dbReference>
<dbReference type="AlphaFoldDB" id="W1J263"/>
<protein>
    <submittedName>
        <fullName evidence="1">Uncharacterized protein</fullName>
    </submittedName>
</protein>
<sequence>MLPLFQFWNDFIRDGAYDMLNGSLFPLRYIIYFSAVKPTSMKENFYYC</sequence>
<name>W1J263_9GAMM</name>
<evidence type="ECO:0000313" key="2">
    <source>
        <dbReference type="Proteomes" id="UP000019202"/>
    </source>
</evidence>
<comment type="caution">
    <text evidence="1">The sequence shown here is derived from an EMBL/GenBank/DDBJ whole genome shotgun (WGS) entry which is preliminary data.</text>
</comment>
<proteinExistence type="predicted"/>
<dbReference type="Proteomes" id="UP000019202">
    <property type="component" value="Unassembled WGS sequence"/>
</dbReference>
<reference evidence="1" key="1">
    <citation type="submission" date="2013-11" db="EMBL/GenBank/DDBJ databases">
        <title>Draft genome sequence and annotation of the entomopathogenic bacteria, Xenorhabdus cabanillasi strain JM26 and Xenorhabdus szentirmai strain DSM 16338.</title>
        <authorList>
            <person name="Gualtieri M."/>
            <person name="Ogier J.C."/>
            <person name="Pages S."/>
            <person name="Givaudan A."/>
            <person name="Gaudriault S."/>
        </authorList>
    </citation>
    <scope>NUCLEOTIDE SEQUENCE [LARGE SCALE GENOMIC DNA]</scope>
    <source>
        <strain evidence="1">DSM 16338</strain>
    </source>
</reference>
<accession>W1J263</accession>
<gene>
    <name evidence="1" type="ORF">XSR1_530012</name>
</gene>
<keyword evidence="2" id="KW-1185">Reference proteome</keyword>
<evidence type="ECO:0000313" key="1">
    <source>
        <dbReference type="EMBL" id="CDL84819.1"/>
    </source>
</evidence>
<organism evidence="1 2">
    <name type="scientific">Xenorhabdus szentirmaii DSM 16338</name>
    <dbReference type="NCBI Taxonomy" id="1427518"/>
    <lineage>
        <taxon>Bacteria</taxon>
        <taxon>Pseudomonadati</taxon>
        <taxon>Pseudomonadota</taxon>
        <taxon>Gammaproteobacteria</taxon>
        <taxon>Enterobacterales</taxon>
        <taxon>Morganellaceae</taxon>
        <taxon>Xenorhabdus</taxon>
    </lineage>
</organism>
<dbReference type="STRING" id="1427518.XSR1_530012"/>